<dbReference type="GO" id="GO:0005802">
    <property type="term" value="C:trans-Golgi network"/>
    <property type="evidence" value="ECO:0007669"/>
    <property type="project" value="TreeGrafter"/>
</dbReference>
<dbReference type="PRINTS" id="PR00219">
    <property type="entry name" value="SYNAPTOBREVN"/>
</dbReference>
<accession>A0A2T7PLA7</accession>
<keyword evidence="1" id="KW-0175">Coiled coil</keyword>
<keyword evidence="2" id="KW-0812">Transmembrane</keyword>
<keyword evidence="2" id="KW-1133">Transmembrane helix</keyword>
<keyword evidence="2" id="KW-0472">Membrane</keyword>
<feature type="transmembrane region" description="Helical" evidence="2">
    <location>
        <begin position="89"/>
        <end position="112"/>
    </location>
</feature>
<dbReference type="EMBL" id="PZQS01000003">
    <property type="protein sequence ID" value="PVD34213.1"/>
    <property type="molecule type" value="Genomic_DNA"/>
</dbReference>
<name>A0A2T7PLA7_POMCA</name>
<proteinExistence type="predicted"/>
<dbReference type="PROSITE" id="PS50892">
    <property type="entry name" value="V_SNARE"/>
    <property type="match status" value="1"/>
</dbReference>
<organism evidence="5 6">
    <name type="scientific">Pomacea canaliculata</name>
    <name type="common">Golden apple snail</name>
    <dbReference type="NCBI Taxonomy" id="400727"/>
    <lineage>
        <taxon>Eukaryota</taxon>
        <taxon>Metazoa</taxon>
        <taxon>Spiralia</taxon>
        <taxon>Lophotrochozoa</taxon>
        <taxon>Mollusca</taxon>
        <taxon>Gastropoda</taxon>
        <taxon>Caenogastropoda</taxon>
        <taxon>Architaenioglossa</taxon>
        <taxon>Ampullarioidea</taxon>
        <taxon>Ampullariidae</taxon>
        <taxon>Pomacea</taxon>
    </lineage>
</organism>
<dbReference type="STRING" id="400727.A0A2T7PLA7"/>
<dbReference type="CDD" id="cd15843">
    <property type="entry name" value="R-SNARE"/>
    <property type="match status" value="1"/>
</dbReference>
<dbReference type="OrthoDB" id="190375at2759"/>
<comment type="caution">
    <text evidence="5">The sequence shown here is derived from an EMBL/GenBank/DDBJ whole genome shotgun (WGS) entry which is preliminary data.</text>
</comment>
<dbReference type="GO" id="GO:0031201">
    <property type="term" value="C:SNARE complex"/>
    <property type="evidence" value="ECO:0007669"/>
    <property type="project" value="TreeGrafter"/>
</dbReference>
<evidence type="ECO:0000313" key="5">
    <source>
        <dbReference type="EMBL" id="PVD34213.1"/>
    </source>
</evidence>
<reference evidence="5 6" key="1">
    <citation type="submission" date="2018-04" db="EMBL/GenBank/DDBJ databases">
        <title>The genome of golden apple snail Pomacea canaliculata provides insight into stress tolerance and invasive adaptation.</title>
        <authorList>
            <person name="Liu C."/>
            <person name="Liu B."/>
            <person name="Ren Y."/>
            <person name="Zhang Y."/>
            <person name="Wang H."/>
            <person name="Li S."/>
            <person name="Jiang F."/>
            <person name="Yin L."/>
            <person name="Zhang G."/>
            <person name="Qian W."/>
            <person name="Fan W."/>
        </authorList>
    </citation>
    <scope>NUCLEOTIDE SEQUENCE [LARGE SCALE GENOMIC DNA]</scope>
    <source>
        <strain evidence="5">SZHN2017</strain>
        <tissue evidence="5">Muscle</tissue>
    </source>
</reference>
<dbReference type="InterPro" id="IPR001388">
    <property type="entry name" value="Synaptobrevin-like"/>
</dbReference>
<feature type="signal peptide" evidence="3">
    <location>
        <begin position="1"/>
        <end position="22"/>
    </location>
</feature>
<dbReference type="GO" id="GO:0090161">
    <property type="term" value="P:Golgi ribbon formation"/>
    <property type="evidence" value="ECO:0007669"/>
    <property type="project" value="InterPro"/>
</dbReference>
<protein>
    <recommendedName>
        <fullName evidence="4">V-SNARE coiled-coil homology domain-containing protein</fullName>
    </recommendedName>
</protein>
<evidence type="ECO:0000256" key="1">
    <source>
        <dbReference type="PROSITE-ProRule" id="PRU00290"/>
    </source>
</evidence>
<dbReference type="PANTHER" id="PTHR46897">
    <property type="entry name" value="VESICLE-ASSOCIATED MEMBRANE PROTEIN 4"/>
    <property type="match status" value="1"/>
</dbReference>
<evidence type="ECO:0000313" key="6">
    <source>
        <dbReference type="Proteomes" id="UP000245119"/>
    </source>
</evidence>
<evidence type="ECO:0000259" key="4">
    <source>
        <dbReference type="PROSITE" id="PS50892"/>
    </source>
</evidence>
<dbReference type="InterPro" id="IPR042855">
    <property type="entry name" value="V_SNARE_CC"/>
</dbReference>
<evidence type="ECO:0000256" key="3">
    <source>
        <dbReference type="SAM" id="SignalP"/>
    </source>
</evidence>
<keyword evidence="3" id="KW-0732">Signal</keyword>
<dbReference type="PANTHER" id="PTHR46897:SF1">
    <property type="entry name" value="VESICLE-ASSOCIATED MEMBRANE PROTEIN 4"/>
    <property type="match status" value="1"/>
</dbReference>
<evidence type="ECO:0000256" key="2">
    <source>
        <dbReference type="SAM" id="Phobius"/>
    </source>
</evidence>
<dbReference type="Proteomes" id="UP000245119">
    <property type="component" value="Linkage Group LG3"/>
</dbReference>
<gene>
    <name evidence="5" type="ORF">C0Q70_05479</name>
</gene>
<dbReference type="Pfam" id="PF00957">
    <property type="entry name" value="Synaptobrevin"/>
    <property type="match status" value="1"/>
</dbReference>
<dbReference type="InterPro" id="IPR042887">
    <property type="entry name" value="VAMP4"/>
</dbReference>
<dbReference type="SUPFAM" id="SSF58038">
    <property type="entry name" value="SNARE fusion complex"/>
    <property type="match status" value="1"/>
</dbReference>
<dbReference type="GO" id="GO:0035493">
    <property type="term" value="P:SNARE complex assembly"/>
    <property type="evidence" value="ECO:0007669"/>
    <property type="project" value="TreeGrafter"/>
</dbReference>
<dbReference type="AlphaFoldDB" id="A0A2T7PLA7"/>
<keyword evidence="6" id="KW-1185">Reference proteome</keyword>
<feature type="chain" id="PRO_5015425828" description="V-SNARE coiled-coil homology domain-containing protein" evidence="3">
    <location>
        <begin position="23"/>
        <end position="131"/>
    </location>
</feature>
<sequence length="131" mass="14800">MSFVFLVLLLLFLGDLCLHARASRTDNLGHLEEQVSEVTHLLKNNVEKVVERGERIDVLQSRSEGLQASSSNFSRRATQVRRTMCWQNFRLNCIIALVVLGIIVVIIIVVLVEVKPWEKSENSGNNGTKQI</sequence>
<feature type="domain" description="V-SNARE coiled-coil homology" evidence="4">
    <location>
        <begin position="27"/>
        <end position="87"/>
    </location>
</feature>
<dbReference type="Gene3D" id="1.20.5.110">
    <property type="match status" value="1"/>
</dbReference>